<dbReference type="InterPro" id="IPR041633">
    <property type="entry name" value="Polbeta"/>
</dbReference>
<evidence type="ECO:0000313" key="3">
    <source>
        <dbReference type="Proteomes" id="UP000007254"/>
    </source>
</evidence>
<keyword evidence="3" id="KW-1185">Reference proteome</keyword>
<dbReference type="SUPFAM" id="SSF81301">
    <property type="entry name" value="Nucleotidyltransferase"/>
    <property type="match status" value="1"/>
</dbReference>
<organism evidence="2 3">
    <name type="scientific">Winmispira thermophila (strain ATCC 700085 / DSM 6578 / Z-1203)</name>
    <name type="common">Spirochaeta thermophila</name>
    <dbReference type="NCBI Taxonomy" id="869211"/>
    <lineage>
        <taxon>Bacteria</taxon>
        <taxon>Pseudomonadati</taxon>
        <taxon>Spirochaetota</taxon>
        <taxon>Spirochaetia</taxon>
        <taxon>Winmispirales</taxon>
        <taxon>Winmispiraceae</taxon>
        <taxon>Winmispira</taxon>
    </lineage>
</organism>
<reference evidence="2 3" key="1">
    <citation type="submission" date="2011-06" db="EMBL/GenBank/DDBJ databases">
        <title>The complete genome of Spirochaeta thermophila DSM 6578.</title>
        <authorList>
            <consortium name="US DOE Joint Genome Institute (JGI-PGF)"/>
            <person name="Lucas S."/>
            <person name="Lapidus A."/>
            <person name="Bruce D."/>
            <person name="Goodwin L."/>
            <person name="Pitluck S."/>
            <person name="Peters L."/>
            <person name="Kyrpides N."/>
            <person name="Mavromatis K."/>
            <person name="Ivanova N."/>
            <person name="Mikailova N."/>
            <person name="Pagani I."/>
            <person name="Chertkov O."/>
            <person name="Detter J.C."/>
            <person name="Tapia R."/>
            <person name="Han C."/>
            <person name="Land M."/>
            <person name="Hauser L."/>
            <person name="Markowitz V."/>
            <person name="Cheng J.-F."/>
            <person name="Hugenholtz P."/>
            <person name="Woyke T."/>
            <person name="Wu D."/>
            <person name="Spring S."/>
            <person name="Merkhoffer B."/>
            <person name="Schneider S."/>
            <person name="Klenk H.-P."/>
            <person name="Eisen J.A."/>
        </authorList>
    </citation>
    <scope>NUCLEOTIDE SEQUENCE [LARGE SCALE GENOMIC DNA]</scope>
    <source>
        <strain evidence="3">ATCC 700085 / DSM 6578 / Z-1203</strain>
    </source>
</reference>
<dbReference type="EMBL" id="CP002903">
    <property type="protein sequence ID" value="AEJ61865.1"/>
    <property type="molecule type" value="Genomic_DNA"/>
</dbReference>
<sequence>MKERHVLRKNYSEFSLLLISEYEPEKVVVFGSLVGGHIHPGSDIDLLIVKRTSKRPLERIQEVARLIKPRVGIDLFIYTPEECDLLL</sequence>
<dbReference type="KEGG" id="stq:Spith_1604"/>
<dbReference type="AlphaFoldDB" id="G0GAW9"/>
<dbReference type="OrthoDB" id="165205at2"/>
<proteinExistence type="predicted"/>
<dbReference type="InterPro" id="IPR043519">
    <property type="entry name" value="NT_sf"/>
</dbReference>
<dbReference type="CDD" id="cd05403">
    <property type="entry name" value="NT_KNTase_like"/>
    <property type="match status" value="1"/>
</dbReference>
<evidence type="ECO:0000313" key="2">
    <source>
        <dbReference type="EMBL" id="AEJ61865.1"/>
    </source>
</evidence>
<dbReference type="Pfam" id="PF18765">
    <property type="entry name" value="Polbeta"/>
    <property type="match status" value="1"/>
</dbReference>
<name>G0GAW9_WINT7</name>
<dbReference type="Gene3D" id="3.30.460.10">
    <property type="entry name" value="Beta Polymerase, domain 2"/>
    <property type="match status" value="1"/>
</dbReference>
<protein>
    <submittedName>
        <fullName evidence="2">DNA polymerase subunit beta</fullName>
    </submittedName>
</protein>
<dbReference type="Proteomes" id="UP000007254">
    <property type="component" value="Chromosome"/>
</dbReference>
<dbReference type="HOGENOM" id="CLU_2481747_0_0_12"/>
<gene>
    <name evidence="2" type="ordered locus">Spith_1604</name>
</gene>
<dbReference type="STRING" id="869211.Spith_1604"/>
<feature type="domain" description="Polymerase beta nucleotidyltransferase" evidence="1">
    <location>
        <begin position="21"/>
        <end position="77"/>
    </location>
</feature>
<accession>G0GAW9</accession>
<evidence type="ECO:0000259" key="1">
    <source>
        <dbReference type="Pfam" id="PF18765"/>
    </source>
</evidence>